<dbReference type="AlphaFoldDB" id="B4IQ97"/>
<dbReference type="EMBL" id="CH686451">
    <property type="protein sequence ID" value="EDW44118.1"/>
    <property type="molecule type" value="Genomic_DNA"/>
</dbReference>
<gene>
    <name evidence="2" type="primary">Dsec\GM22063</name>
    <name evidence="2" type="ORF">Dsec_GM22063</name>
</gene>
<evidence type="ECO:0000313" key="2">
    <source>
        <dbReference type="EMBL" id="EDW44118.1"/>
    </source>
</evidence>
<evidence type="ECO:0000256" key="1">
    <source>
        <dbReference type="SAM" id="MobiDB-lite"/>
    </source>
</evidence>
<name>B4IQ97_DROSE</name>
<keyword evidence="3" id="KW-1185">Reference proteome</keyword>
<dbReference type="Proteomes" id="UP000001292">
    <property type="component" value="Unassembled WGS sequence"/>
</dbReference>
<dbReference type="HOGENOM" id="CLU_204148_0_0_1"/>
<feature type="region of interest" description="Disordered" evidence="1">
    <location>
        <begin position="1"/>
        <end position="27"/>
    </location>
</feature>
<evidence type="ECO:0000313" key="3">
    <source>
        <dbReference type="Proteomes" id="UP000001292"/>
    </source>
</evidence>
<reference evidence="2 3" key="1">
    <citation type="journal article" date="2007" name="Nature">
        <title>Evolution of genes and genomes on the Drosophila phylogeny.</title>
        <authorList>
            <consortium name="Drosophila 12 Genomes Consortium"/>
            <person name="Clark A.G."/>
            <person name="Eisen M.B."/>
            <person name="Smith D.R."/>
            <person name="Bergman C.M."/>
            <person name="Oliver B."/>
            <person name="Markow T.A."/>
            <person name="Kaufman T.C."/>
            <person name="Kellis M."/>
            <person name="Gelbart W."/>
            <person name="Iyer V.N."/>
            <person name="Pollard D.A."/>
            <person name="Sackton T.B."/>
            <person name="Larracuente A.M."/>
            <person name="Singh N.D."/>
            <person name="Abad J.P."/>
            <person name="Abt D.N."/>
            <person name="Adryan B."/>
            <person name="Aguade M."/>
            <person name="Akashi H."/>
            <person name="Anderson W.W."/>
            <person name="Aquadro C.F."/>
            <person name="Ardell D.H."/>
            <person name="Arguello R."/>
            <person name="Artieri C.G."/>
            <person name="Barbash D.A."/>
            <person name="Barker D."/>
            <person name="Barsanti P."/>
            <person name="Batterham P."/>
            <person name="Batzoglou S."/>
            <person name="Begun D."/>
            <person name="Bhutkar A."/>
            <person name="Blanco E."/>
            <person name="Bosak S.A."/>
            <person name="Bradley R.K."/>
            <person name="Brand A.D."/>
            <person name="Brent M.R."/>
            <person name="Brooks A.N."/>
            <person name="Brown R.H."/>
            <person name="Butlin R.K."/>
            <person name="Caggese C."/>
            <person name="Calvi B.R."/>
            <person name="Bernardo de Carvalho A."/>
            <person name="Caspi A."/>
            <person name="Castrezana S."/>
            <person name="Celniker S.E."/>
            <person name="Chang J.L."/>
            <person name="Chapple C."/>
            <person name="Chatterji S."/>
            <person name="Chinwalla A."/>
            <person name="Civetta A."/>
            <person name="Clifton S.W."/>
            <person name="Comeron J.M."/>
            <person name="Costello J.C."/>
            <person name="Coyne J.A."/>
            <person name="Daub J."/>
            <person name="David R.G."/>
            <person name="Delcher A.L."/>
            <person name="Delehaunty K."/>
            <person name="Do C.B."/>
            <person name="Ebling H."/>
            <person name="Edwards K."/>
            <person name="Eickbush T."/>
            <person name="Evans J.D."/>
            <person name="Filipski A."/>
            <person name="Findeiss S."/>
            <person name="Freyhult E."/>
            <person name="Fulton L."/>
            <person name="Fulton R."/>
            <person name="Garcia A.C."/>
            <person name="Gardiner A."/>
            <person name="Garfield D.A."/>
            <person name="Garvin B.E."/>
            <person name="Gibson G."/>
            <person name="Gilbert D."/>
            <person name="Gnerre S."/>
            <person name="Godfrey J."/>
            <person name="Good R."/>
            <person name="Gotea V."/>
            <person name="Gravely B."/>
            <person name="Greenberg A.J."/>
            <person name="Griffiths-Jones S."/>
            <person name="Gross S."/>
            <person name="Guigo R."/>
            <person name="Gustafson E.A."/>
            <person name="Haerty W."/>
            <person name="Hahn M.W."/>
            <person name="Halligan D.L."/>
            <person name="Halpern A.L."/>
            <person name="Halter G.M."/>
            <person name="Han M.V."/>
            <person name="Heger A."/>
            <person name="Hillier L."/>
            <person name="Hinrichs A.S."/>
            <person name="Holmes I."/>
            <person name="Hoskins R.A."/>
            <person name="Hubisz M.J."/>
            <person name="Hultmark D."/>
            <person name="Huntley M.A."/>
            <person name="Jaffe D.B."/>
            <person name="Jagadeeshan S."/>
            <person name="Jeck W.R."/>
            <person name="Johnson J."/>
            <person name="Jones C.D."/>
            <person name="Jordan W.C."/>
            <person name="Karpen G.H."/>
            <person name="Kataoka E."/>
            <person name="Keightley P.D."/>
            <person name="Kheradpour P."/>
            <person name="Kirkness E.F."/>
            <person name="Koerich L.B."/>
            <person name="Kristiansen K."/>
            <person name="Kudrna D."/>
            <person name="Kulathinal R.J."/>
            <person name="Kumar S."/>
            <person name="Kwok R."/>
            <person name="Lander E."/>
            <person name="Langley C.H."/>
            <person name="Lapoint R."/>
            <person name="Lazzaro B.P."/>
            <person name="Lee S.J."/>
            <person name="Levesque L."/>
            <person name="Li R."/>
            <person name="Lin C.F."/>
            <person name="Lin M.F."/>
            <person name="Lindblad-Toh K."/>
            <person name="Llopart A."/>
            <person name="Long M."/>
            <person name="Low L."/>
            <person name="Lozovsky E."/>
            <person name="Lu J."/>
            <person name="Luo M."/>
            <person name="Machado C.A."/>
            <person name="Makalowski W."/>
            <person name="Marzo M."/>
            <person name="Matsuda M."/>
            <person name="Matzkin L."/>
            <person name="McAllister B."/>
            <person name="McBride C.S."/>
            <person name="McKernan B."/>
            <person name="McKernan K."/>
            <person name="Mendez-Lago M."/>
            <person name="Minx P."/>
            <person name="Mollenhauer M.U."/>
            <person name="Montooth K."/>
            <person name="Mount S.M."/>
            <person name="Mu X."/>
            <person name="Myers E."/>
            <person name="Negre B."/>
            <person name="Newfeld S."/>
            <person name="Nielsen R."/>
            <person name="Noor M.A."/>
            <person name="O'Grady P."/>
            <person name="Pachter L."/>
            <person name="Papaceit M."/>
            <person name="Parisi M.J."/>
            <person name="Parisi M."/>
            <person name="Parts L."/>
            <person name="Pedersen J.S."/>
            <person name="Pesole G."/>
            <person name="Phillippy A.M."/>
            <person name="Ponting C.P."/>
            <person name="Pop M."/>
            <person name="Porcelli D."/>
            <person name="Powell J.R."/>
            <person name="Prohaska S."/>
            <person name="Pruitt K."/>
            <person name="Puig M."/>
            <person name="Quesneville H."/>
            <person name="Ram K.R."/>
            <person name="Rand D."/>
            <person name="Rasmussen M.D."/>
            <person name="Reed L.K."/>
            <person name="Reenan R."/>
            <person name="Reily A."/>
            <person name="Remington K.A."/>
            <person name="Rieger T.T."/>
            <person name="Ritchie M.G."/>
            <person name="Robin C."/>
            <person name="Rogers Y.H."/>
            <person name="Rohde C."/>
            <person name="Rozas J."/>
            <person name="Rubenfield M.J."/>
            <person name="Ruiz A."/>
            <person name="Russo S."/>
            <person name="Salzberg S.L."/>
            <person name="Sanchez-Gracia A."/>
            <person name="Saranga D.J."/>
            <person name="Sato H."/>
            <person name="Schaeffer S.W."/>
            <person name="Schatz M.C."/>
            <person name="Schlenke T."/>
            <person name="Schwartz R."/>
            <person name="Segarra C."/>
            <person name="Singh R.S."/>
            <person name="Sirot L."/>
            <person name="Sirota M."/>
            <person name="Sisneros N.B."/>
            <person name="Smith C.D."/>
            <person name="Smith T.F."/>
            <person name="Spieth J."/>
            <person name="Stage D.E."/>
            <person name="Stark A."/>
            <person name="Stephan W."/>
            <person name="Strausberg R.L."/>
            <person name="Strempel S."/>
            <person name="Sturgill D."/>
            <person name="Sutton G."/>
            <person name="Sutton G.G."/>
            <person name="Tao W."/>
            <person name="Teichmann S."/>
            <person name="Tobari Y.N."/>
            <person name="Tomimura Y."/>
            <person name="Tsolas J.M."/>
            <person name="Valente V.L."/>
            <person name="Venter E."/>
            <person name="Venter J.C."/>
            <person name="Vicario S."/>
            <person name="Vieira F.G."/>
            <person name="Vilella A.J."/>
            <person name="Villasante A."/>
            <person name="Walenz B."/>
            <person name="Wang J."/>
            <person name="Wasserman M."/>
            <person name="Watts T."/>
            <person name="Wilson D."/>
            <person name="Wilson R.K."/>
            <person name="Wing R.A."/>
            <person name="Wolfner M.F."/>
            <person name="Wong A."/>
            <person name="Wong G.K."/>
            <person name="Wu C.I."/>
            <person name="Wu G."/>
            <person name="Yamamoto D."/>
            <person name="Yang H.P."/>
            <person name="Yang S.P."/>
            <person name="Yorke J.A."/>
            <person name="Yoshida K."/>
            <person name="Zdobnov E."/>
            <person name="Zhang P."/>
            <person name="Zhang Y."/>
            <person name="Zimin A.V."/>
            <person name="Baldwin J."/>
            <person name="Abdouelleil A."/>
            <person name="Abdulkadir J."/>
            <person name="Abebe A."/>
            <person name="Abera B."/>
            <person name="Abreu J."/>
            <person name="Acer S.C."/>
            <person name="Aftuck L."/>
            <person name="Alexander A."/>
            <person name="An P."/>
            <person name="Anderson E."/>
            <person name="Anderson S."/>
            <person name="Arachi H."/>
            <person name="Azer M."/>
            <person name="Bachantsang P."/>
            <person name="Barry A."/>
            <person name="Bayul T."/>
            <person name="Berlin A."/>
            <person name="Bessette D."/>
            <person name="Bloom T."/>
            <person name="Blye J."/>
            <person name="Boguslavskiy L."/>
            <person name="Bonnet C."/>
            <person name="Boukhgalter B."/>
            <person name="Bourzgui I."/>
            <person name="Brown A."/>
            <person name="Cahill P."/>
            <person name="Channer S."/>
            <person name="Cheshatsang Y."/>
            <person name="Chuda L."/>
            <person name="Citroen M."/>
            <person name="Collymore A."/>
            <person name="Cooke P."/>
            <person name="Costello M."/>
            <person name="D'Aco K."/>
            <person name="Daza R."/>
            <person name="De Haan G."/>
            <person name="DeGray S."/>
            <person name="DeMaso C."/>
            <person name="Dhargay N."/>
            <person name="Dooley K."/>
            <person name="Dooley E."/>
            <person name="Doricent M."/>
            <person name="Dorje P."/>
            <person name="Dorjee K."/>
            <person name="Dupes A."/>
            <person name="Elong R."/>
            <person name="Falk J."/>
            <person name="Farina A."/>
            <person name="Faro S."/>
            <person name="Ferguson D."/>
            <person name="Fisher S."/>
            <person name="Foley C.D."/>
            <person name="Franke A."/>
            <person name="Friedrich D."/>
            <person name="Gadbois L."/>
            <person name="Gearin G."/>
            <person name="Gearin C.R."/>
            <person name="Giannoukos G."/>
            <person name="Goode T."/>
            <person name="Graham J."/>
            <person name="Grandbois E."/>
            <person name="Grewal S."/>
            <person name="Gyaltsen K."/>
            <person name="Hafez N."/>
            <person name="Hagos B."/>
            <person name="Hall J."/>
            <person name="Henson C."/>
            <person name="Hollinger A."/>
            <person name="Honan T."/>
            <person name="Huard M.D."/>
            <person name="Hughes L."/>
            <person name="Hurhula B."/>
            <person name="Husby M.E."/>
            <person name="Kamat A."/>
            <person name="Kanga B."/>
            <person name="Kashin S."/>
            <person name="Khazanovich D."/>
            <person name="Kisner P."/>
            <person name="Lance K."/>
            <person name="Lara M."/>
            <person name="Lee W."/>
            <person name="Lennon N."/>
            <person name="Letendre F."/>
            <person name="LeVine R."/>
            <person name="Lipovsky A."/>
            <person name="Liu X."/>
            <person name="Liu J."/>
            <person name="Liu S."/>
            <person name="Lokyitsang T."/>
            <person name="Lokyitsang Y."/>
            <person name="Lubonja R."/>
            <person name="Lui A."/>
            <person name="MacDonald P."/>
            <person name="Magnisalis V."/>
            <person name="Maru K."/>
            <person name="Matthews C."/>
            <person name="McCusker W."/>
            <person name="McDonough S."/>
            <person name="Mehta T."/>
            <person name="Meldrim J."/>
            <person name="Meneus L."/>
            <person name="Mihai O."/>
            <person name="Mihalev A."/>
            <person name="Mihova T."/>
            <person name="Mittelman R."/>
            <person name="Mlenga V."/>
            <person name="Montmayeur A."/>
            <person name="Mulrain L."/>
            <person name="Navidi A."/>
            <person name="Naylor J."/>
            <person name="Negash T."/>
            <person name="Nguyen T."/>
            <person name="Nguyen N."/>
            <person name="Nicol R."/>
            <person name="Norbu C."/>
            <person name="Norbu N."/>
            <person name="Novod N."/>
            <person name="O'Neill B."/>
            <person name="Osman S."/>
            <person name="Markiewicz E."/>
            <person name="Oyono O.L."/>
            <person name="Patti C."/>
            <person name="Phunkhang P."/>
            <person name="Pierre F."/>
            <person name="Priest M."/>
            <person name="Raghuraman S."/>
            <person name="Rege F."/>
            <person name="Reyes R."/>
            <person name="Rise C."/>
            <person name="Rogov P."/>
            <person name="Ross K."/>
            <person name="Ryan E."/>
            <person name="Settipalli S."/>
            <person name="Shea T."/>
            <person name="Sherpa N."/>
            <person name="Shi L."/>
            <person name="Shih D."/>
            <person name="Sparrow T."/>
            <person name="Spaulding J."/>
            <person name="Stalker J."/>
            <person name="Stange-Thomann N."/>
            <person name="Stavropoulos S."/>
            <person name="Stone C."/>
            <person name="Strader C."/>
            <person name="Tesfaye S."/>
            <person name="Thomson T."/>
            <person name="Thoulutsang Y."/>
            <person name="Thoulutsang D."/>
            <person name="Topham K."/>
            <person name="Topping I."/>
            <person name="Tsamla T."/>
            <person name="Vassiliev H."/>
            <person name="Vo A."/>
            <person name="Wangchuk T."/>
            <person name="Wangdi T."/>
            <person name="Weiand M."/>
            <person name="Wilkinson J."/>
            <person name="Wilson A."/>
            <person name="Yadav S."/>
            <person name="Young G."/>
            <person name="Yu Q."/>
            <person name="Zembek L."/>
            <person name="Zhong D."/>
            <person name="Zimmer A."/>
            <person name="Zwirko Z."/>
            <person name="Jaffe D.B."/>
            <person name="Alvarez P."/>
            <person name="Brockman W."/>
            <person name="Butler J."/>
            <person name="Chin C."/>
            <person name="Gnerre S."/>
            <person name="Grabherr M."/>
            <person name="Kleber M."/>
            <person name="Mauceli E."/>
            <person name="MacCallum I."/>
        </authorList>
    </citation>
    <scope>NUCLEOTIDE SEQUENCE [LARGE SCALE GENOMIC DNA]</scope>
    <source>
        <strain evidence="3">Rob3c / Tucson 14021-0248.25</strain>
    </source>
</reference>
<proteinExistence type="predicted"/>
<sequence>MEVLGLPDRTPKPVASSACRRPGVTRSQVTRDRLEKLAISDPQKCCPNDKIKV</sequence>
<accession>B4IQ97</accession>
<protein>
    <submittedName>
        <fullName evidence="2">GM22063</fullName>
    </submittedName>
</protein>
<organism evidence="3">
    <name type="scientific">Drosophila sechellia</name>
    <name type="common">Fruit fly</name>
    <dbReference type="NCBI Taxonomy" id="7238"/>
    <lineage>
        <taxon>Eukaryota</taxon>
        <taxon>Metazoa</taxon>
        <taxon>Ecdysozoa</taxon>
        <taxon>Arthropoda</taxon>
        <taxon>Hexapoda</taxon>
        <taxon>Insecta</taxon>
        <taxon>Pterygota</taxon>
        <taxon>Neoptera</taxon>
        <taxon>Endopterygota</taxon>
        <taxon>Diptera</taxon>
        <taxon>Brachycera</taxon>
        <taxon>Muscomorpha</taxon>
        <taxon>Ephydroidea</taxon>
        <taxon>Drosophilidae</taxon>
        <taxon>Drosophila</taxon>
        <taxon>Sophophora</taxon>
    </lineage>
</organism>
<dbReference type="OMA" id="RPIESCP"/>